<dbReference type="InterPro" id="IPR050266">
    <property type="entry name" value="AB_hydrolase_sf"/>
</dbReference>
<dbReference type="Proteomes" id="UP001352223">
    <property type="component" value="Unassembled WGS sequence"/>
</dbReference>
<dbReference type="InterPro" id="IPR006311">
    <property type="entry name" value="TAT_signal"/>
</dbReference>
<evidence type="ECO:0000259" key="2">
    <source>
        <dbReference type="Pfam" id="PF00561"/>
    </source>
</evidence>
<protein>
    <submittedName>
        <fullName evidence="3">Alpha/beta hydrolase</fullName>
    </submittedName>
</protein>
<evidence type="ECO:0000313" key="4">
    <source>
        <dbReference type="Proteomes" id="UP001352223"/>
    </source>
</evidence>
<reference evidence="3 4" key="1">
    <citation type="submission" date="2022-10" db="EMBL/GenBank/DDBJ databases">
        <authorList>
            <person name="Xie J."/>
            <person name="Shen N."/>
        </authorList>
    </citation>
    <scope>NUCLEOTIDE SEQUENCE [LARGE SCALE GENOMIC DNA]</scope>
    <source>
        <strain evidence="3 4">DSM 41681</strain>
    </source>
</reference>
<keyword evidence="1" id="KW-0732">Signal</keyword>
<name>A0ABU6CCY4_9ACTN</name>
<dbReference type="InterPro" id="IPR000073">
    <property type="entry name" value="AB_hydrolase_1"/>
</dbReference>
<dbReference type="InterPro" id="IPR000639">
    <property type="entry name" value="Epox_hydrolase-like"/>
</dbReference>
<dbReference type="PROSITE" id="PS51318">
    <property type="entry name" value="TAT"/>
    <property type="match status" value="1"/>
</dbReference>
<feature type="chain" id="PRO_5046945045" evidence="1">
    <location>
        <begin position="35"/>
        <end position="361"/>
    </location>
</feature>
<comment type="caution">
    <text evidence="3">The sequence shown here is derived from an EMBL/GenBank/DDBJ whole genome shotgun (WGS) entry which is preliminary data.</text>
</comment>
<dbReference type="GO" id="GO:0016787">
    <property type="term" value="F:hydrolase activity"/>
    <property type="evidence" value="ECO:0007669"/>
    <property type="project" value="UniProtKB-KW"/>
</dbReference>
<gene>
    <name evidence="3" type="ORF">OKJ48_17415</name>
</gene>
<keyword evidence="3" id="KW-0378">Hydrolase</keyword>
<dbReference type="SUPFAM" id="SSF53474">
    <property type="entry name" value="alpha/beta-Hydrolases"/>
    <property type="match status" value="1"/>
</dbReference>
<organism evidence="3 4">
    <name type="scientific">Streptomyces kunmingensis</name>
    <dbReference type="NCBI Taxonomy" id="68225"/>
    <lineage>
        <taxon>Bacteria</taxon>
        <taxon>Bacillati</taxon>
        <taxon>Actinomycetota</taxon>
        <taxon>Actinomycetes</taxon>
        <taxon>Kitasatosporales</taxon>
        <taxon>Streptomycetaceae</taxon>
        <taxon>Streptomyces</taxon>
    </lineage>
</organism>
<evidence type="ECO:0000313" key="3">
    <source>
        <dbReference type="EMBL" id="MEB3962012.1"/>
    </source>
</evidence>
<dbReference type="PANTHER" id="PTHR43798:SF33">
    <property type="entry name" value="HYDROLASE, PUTATIVE (AFU_ORTHOLOGUE AFUA_2G14860)-RELATED"/>
    <property type="match status" value="1"/>
</dbReference>
<evidence type="ECO:0000256" key="1">
    <source>
        <dbReference type="SAM" id="SignalP"/>
    </source>
</evidence>
<feature type="signal peptide" evidence="1">
    <location>
        <begin position="1"/>
        <end position="34"/>
    </location>
</feature>
<dbReference type="Pfam" id="PF00561">
    <property type="entry name" value="Abhydrolase_1"/>
    <property type="match status" value="1"/>
</dbReference>
<dbReference type="InterPro" id="IPR029058">
    <property type="entry name" value="AB_hydrolase_fold"/>
</dbReference>
<feature type="domain" description="AB hydrolase-1" evidence="2">
    <location>
        <begin position="88"/>
        <end position="343"/>
    </location>
</feature>
<keyword evidence="4" id="KW-1185">Reference proteome</keyword>
<dbReference type="EMBL" id="JAOZYB010000118">
    <property type="protein sequence ID" value="MEB3962012.1"/>
    <property type="molecule type" value="Genomic_DNA"/>
</dbReference>
<dbReference type="PRINTS" id="PR00412">
    <property type="entry name" value="EPOXHYDRLASE"/>
</dbReference>
<dbReference type="RefSeq" id="WP_324769431.1">
    <property type="nucleotide sequence ID" value="NZ_BAAATS010000054.1"/>
</dbReference>
<dbReference type="PANTHER" id="PTHR43798">
    <property type="entry name" value="MONOACYLGLYCEROL LIPASE"/>
    <property type="match status" value="1"/>
</dbReference>
<proteinExistence type="predicted"/>
<dbReference type="Gene3D" id="3.40.50.1820">
    <property type="entry name" value="alpha/beta hydrolase"/>
    <property type="match status" value="1"/>
</dbReference>
<sequence>MINRRTFSKAMGLGTGAAALSLAGLQGVSGAASATGSATASGVSRHGGKVPVVPAIAPGTHTSFPALKQVKAGLLNVGYVELGPARGPAVILLHGWPYDIHSYVDVAPLLADQGYRVIVPYLRGHGTTRFLSSRTFRNAQQSVIALDVIALMDALKIDKAVIAGFDWGTRTGDILAALWPERVKALVSVSGYLITNRKTQLEPISPAAEHTWWYQYYFATERGKKAMERKDLRHDLTKLVWQLVSPTWEYDDATFERTAAAFENPDYAAIVIHNYRWRLDLAEGERRYDRYEDKLAGGPSIAVPTLTIDAEHDPFTAPGDGSGYRSKFTGKYEHRTLPVGHNVPQEAPTAFAQAVVDVDHF</sequence>
<accession>A0ABU6CCY4</accession>